<evidence type="ECO:0000256" key="2">
    <source>
        <dbReference type="ARBA" id="ARBA00007362"/>
    </source>
</evidence>
<dbReference type="RefSeq" id="WP_379879013.1">
    <property type="nucleotide sequence ID" value="NZ_JBHUIP010000016.1"/>
</dbReference>
<evidence type="ECO:0000256" key="6">
    <source>
        <dbReference type="SAM" id="Phobius"/>
    </source>
</evidence>
<evidence type="ECO:0000256" key="4">
    <source>
        <dbReference type="ARBA" id="ARBA00022989"/>
    </source>
</evidence>
<dbReference type="InterPro" id="IPR050638">
    <property type="entry name" value="AA-Vitamin_Transporters"/>
</dbReference>
<evidence type="ECO:0000256" key="3">
    <source>
        <dbReference type="ARBA" id="ARBA00022692"/>
    </source>
</evidence>
<dbReference type="InterPro" id="IPR000620">
    <property type="entry name" value="EamA_dom"/>
</dbReference>
<evidence type="ECO:0000256" key="5">
    <source>
        <dbReference type="ARBA" id="ARBA00023136"/>
    </source>
</evidence>
<feature type="domain" description="EamA" evidence="7">
    <location>
        <begin position="149"/>
        <end position="285"/>
    </location>
</feature>
<reference evidence="9" key="1">
    <citation type="journal article" date="2019" name="Int. J. Syst. Evol. Microbiol.">
        <title>The Global Catalogue of Microorganisms (GCM) 10K type strain sequencing project: providing services to taxonomists for standard genome sequencing and annotation.</title>
        <authorList>
            <consortium name="The Broad Institute Genomics Platform"/>
            <consortium name="The Broad Institute Genome Sequencing Center for Infectious Disease"/>
            <person name="Wu L."/>
            <person name="Ma J."/>
        </authorList>
    </citation>
    <scope>NUCLEOTIDE SEQUENCE [LARGE SCALE GENOMIC DNA]</scope>
    <source>
        <strain evidence="9">CGMCC 1.19062</strain>
    </source>
</reference>
<gene>
    <name evidence="8" type="ORF">ACFSM5_21810</name>
</gene>
<organism evidence="8 9">
    <name type="scientific">Lacibacterium aquatile</name>
    <dbReference type="NCBI Taxonomy" id="1168082"/>
    <lineage>
        <taxon>Bacteria</taxon>
        <taxon>Pseudomonadati</taxon>
        <taxon>Pseudomonadota</taxon>
        <taxon>Alphaproteobacteria</taxon>
        <taxon>Rhodospirillales</taxon>
        <taxon>Rhodospirillaceae</taxon>
    </lineage>
</organism>
<evidence type="ECO:0000313" key="9">
    <source>
        <dbReference type="Proteomes" id="UP001597295"/>
    </source>
</evidence>
<feature type="transmembrane region" description="Helical" evidence="6">
    <location>
        <begin position="246"/>
        <end position="266"/>
    </location>
</feature>
<dbReference type="SUPFAM" id="SSF103481">
    <property type="entry name" value="Multidrug resistance efflux transporter EmrE"/>
    <property type="match status" value="2"/>
</dbReference>
<keyword evidence="9" id="KW-1185">Reference proteome</keyword>
<sequence>MAPFLFVLTVLIWGTTWYAIKLQGGPVAAEVSILYRFALAAVILLAILALRGRLKAPPMKHWGSVGAQGLCLFCCNFLCFYYATGMLPSGVVSVVFAMATLFNAVNGWVFQGMRPTGRVVLAGTLGLSGLGLLFAEPLMALSTAPQGGIGLLLALGGTYCFSLGNFLSARHQRLGLDLPSTTGFAMVGGVVALSIIILVRGLPLNFDPSPAYVGALIYLAIPGSVIGFVAYLALVGRWGPARASYATVLFPLVALTVSTLFEGYVWTWEAALGLTLALGGNLVMFGKGLGLSLRRRLALAS</sequence>
<feature type="transmembrane region" description="Helical" evidence="6">
    <location>
        <begin position="181"/>
        <end position="199"/>
    </location>
</feature>
<feature type="domain" description="EamA" evidence="7">
    <location>
        <begin position="4"/>
        <end position="134"/>
    </location>
</feature>
<feature type="transmembrane region" description="Helical" evidence="6">
    <location>
        <begin position="272"/>
        <end position="293"/>
    </location>
</feature>
<comment type="similarity">
    <text evidence="2">Belongs to the EamA transporter family.</text>
</comment>
<feature type="transmembrane region" description="Helical" evidence="6">
    <location>
        <begin position="89"/>
        <end position="110"/>
    </location>
</feature>
<feature type="transmembrane region" description="Helical" evidence="6">
    <location>
        <begin position="147"/>
        <end position="169"/>
    </location>
</feature>
<feature type="transmembrane region" description="Helical" evidence="6">
    <location>
        <begin position="31"/>
        <end position="50"/>
    </location>
</feature>
<keyword evidence="4 6" id="KW-1133">Transmembrane helix</keyword>
<proteinExistence type="inferred from homology"/>
<keyword evidence="5 6" id="KW-0472">Membrane</keyword>
<dbReference type="Proteomes" id="UP001597295">
    <property type="component" value="Unassembled WGS sequence"/>
</dbReference>
<evidence type="ECO:0000256" key="1">
    <source>
        <dbReference type="ARBA" id="ARBA00004141"/>
    </source>
</evidence>
<evidence type="ECO:0000313" key="8">
    <source>
        <dbReference type="EMBL" id="MFD2265554.1"/>
    </source>
</evidence>
<dbReference type="PANTHER" id="PTHR32322:SF2">
    <property type="entry name" value="EAMA DOMAIN-CONTAINING PROTEIN"/>
    <property type="match status" value="1"/>
</dbReference>
<keyword evidence="3 6" id="KW-0812">Transmembrane</keyword>
<feature type="transmembrane region" description="Helical" evidence="6">
    <location>
        <begin position="117"/>
        <end position="135"/>
    </location>
</feature>
<protein>
    <submittedName>
        <fullName evidence="8">DMT family transporter</fullName>
    </submittedName>
</protein>
<accession>A0ABW5DYM6</accession>
<dbReference type="Pfam" id="PF00892">
    <property type="entry name" value="EamA"/>
    <property type="match status" value="2"/>
</dbReference>
<comment type="caution">
    <text evidence="8">The sequence shown here is derived from an EMBL/GenBank/DDBJ whole genome shotgun (WGS) entry which is preliminary data.</text>
</comment>
<name>A0ABW5DYM6_9PROT</name>
<dbReference type="EMBL" id="JBHUIP010000016">
    <property type="protein sequence ID" value="MFD2265554.1"/>
    <property type="molecule type" value="Genomic_DNA"/>
</dbReference>
<feature type="transmembrane region" description="Helical" evidence="6">
    <location>
        <begin position="62"/>
        <end position="83"/>
    </location>
</feature>
<feature type="transmembrane region" description="Helical" evidence="6">
    <location>
        <begin position="211"/>
        <end position="234"/>
    </location>
</feature>
<evidence type="ECO:0000259" key="7">
    <source>
        <dbReference type="Pfam" id="PF00892"/>
    </source>
</evidence>
<comment type="subcellular location">
    <subcellularLocation>
        <location evidence="1">Membrane</location>
        <topology evidence="1">Multi-pass membrane protein</topology>
    </subcellularLocation>
</comment>
<dbReference type="InterPro" id="IPR037185">
    <property type="entry name" value="EmrE-like"/>
</dbReference>
<dbReference type="PANTHER" id="PTHR32322">
    <property type="entry name" value="INNER MEMBRANE TRANSPORTER"/>
    <property type="match status" value="1"/>
</dbReference>